<dbReference type="Proteomes" id="UP001079430">
    <property type="component" value="Unassembled WGS sequence"/>
</dbReference>
<accession>A0ABT4KBF9</accession>
<sequence length="139" mass="15295">MHVDTITELELDENDISRIPFAAQSKNGDGQVKAMIAVRLENAEEHAGLAVLPRPVEFGGLTSCRSLLRGVHRLQDTPSRLHPRLTAFPQLENKQRVAGELFAEAGRRQVPLCDEGFTVLLKASISTQAQFLIGLSPLR</sequence>
<evidence type="ECO:0000313" key="2">
    <source>
        <dbReference type="Proteomes" id="UP001079430"/>
    </source>
</evidence>
<proteinExistence type="predicted"/>
<keyword evidence="2" id="KW-1185">Reference proteome</keyword>
<comment type="caution">
    <text evidence="1">The sequence shown here is derived from an EMBL/GenBank/DDBJ whole genome shotgun (WGS) entry which is preliminary data.</text>
</comment>
<reference evidence="1" key="1">
    <citation type="submission" date="2022-10" db="EMBL/GenBank/DDBJ databases">
        <title>Whole genome sequencing of three plant growth promoting bacteria isolated from Vachellia tortilis subsp. raddiana in Morocco.</title>
        <authorList>
            <person name="Hnini M."/>
            <person name="Zouagui R."/>
            <person name="Zouagui H."/>
            <person name="Chemao Elfihri M.-W."/>
            <person name="Ibrahimi A."/>
            <person name="Sbabou L."/>
            <person name="Aurag J."/>
        </authorList>
    </citation>
    <scope>NUCLEOTIDE SEQUENCE</scope>
    <source>
        <strain evidence="1">LMR678</strain>
    </source>
</reference>
<organism evidence="1 2">
    <name type="scientific">Sinorhizobium psoraleae</name>
    <dbReference type="NCBI Taxonomy" id="520838"/>
    <lineage>
        <taxon>Bacteria</taxon>
        <taxon>Pseudomonadati</taxon>
        <taxon>Pseudomonadota</taxon>
        <taxon>Alphaproteobacteria</taxon>
        <taxon>Hyphomicrobiales</taxon>
        <taxon>Rhizobiaceae</taxon>
        <taxon>Sinorhizobium/Ensifer group</taxon>
        <taxon>Sinorhizobium</taxon>
    </lineage>
</organism>
<name>A0ABT4KBF9_9HYPH</name>
<dbReference type="EMBL" id="JAPVOI010000004">
    <property type="protein sequence ID" value="MCZ4089298.1"/>
    <property type="molecule type" value="Genomic_DNA"/>
</dbReference>
<dbReference type="RefSeq" id="WP_269275839.1">
    <property type="nucleotide sequence ID" value="NZ_JAPVOI010000004.1"/>
</dbReference>
<protein>
    <submittedName>
        <fullName evidence="1">Uncharacterized protein</fullName>
    </submittedName>
</protein>
<gene>
    <name evidence="1" type="ORF">O3W52_04255</name>
</gene>
<evidence type="ECO:0000313" key="1">
    <source>
        <dbReference type="EMBL" id="MCZ4089298.1"/>
    </source>
</evidence>